<dbReference type="InterPro" id="IPR051263">
    <property type="entry name" value="C-type_cytochrome_biogenesis"/>
</dbReference>
<comment type="subcellular location">
    <subcellularLocation>
        <location evidence="1">Cell envelope</location>
    </subcellularLocation>
</comment>
<dbReference type="GO" id="GO:0005886">
    <property type="term" value="C:plasma membrane"/>
    <property type="evidence" value="ECO:0007669"/>
    <property type="project" value="TreeGrafter"/>
</dbReference>
<dbReference type="Gene3D" id="1.25.40.10">
    <property type="entry name" value="Tetratricopeptide repeat domain"/>
    <property type="match status" value="2"/>
</dbReference>
<dbReference type="PROSITE" id="PS50005">
    <property type="entry name" value="TPR"/>
    <property type="match status" value="1"/>
</dbReference>
<dbReference type="SUPFAM" id="SSF48452">
    <property type="entry name" value="TPR-like"/>
    <property type="match status" value="1"/>
</dbReference>
<keyword evidence="6" id="KW-0812">Transmembrane</keyword>
<organism evidence="7 8">
    <name type="scientific">Falsihalocynthiibacter arcticus</name>
    <dbReference type="NCBI Taxonomy" id="1579316"/>
    <lineage>
        <taxon>Bacteria</taxon>
        <taxon>Pseudomonadati</taxon>
        <taxon>Pseudomonadota</taxon>
        <taxon>Alphaproteobacteria</taxon>
        <taxon>Rhodobacterales</taxon>
        <taxon>Roseobacteraceae</taxon>
        <taxon>Falsihalocynthiibacter</taxon>
    </lineage>
</organism>
<keyword evidence="4 5" id="KW-0802">TPR repeat</keyword>
<keyword evidence="6" id="KW-0472">Membrane</keyword>
<keyword evidence="8" id="KW-1185">Reference proteome</keyword>
<dbReference type="SMART" id="SM00028">
    <property type="entry name" value="TPR"/>
    <property type="match status" value="2"/>
</dbReference>
<dbReference type="InterPro" id="IPR017560">
    <property type="entry name" value="Cyt_c_biogenesis_CcmI"/>
</dbReference>
<dbReference type="AlphaFoldDB" id="A0A126V545"/>
<proteinExistence type="predicted"/>
<dbReference type="PANTHER" id="PTHR47870:SF4">
    <property type="entry name" value="CYTOCHROME C-TYPE BIOGENESIS PROTEIN CYCH"/>
    <property type="match status" value="1"/>
</dbReference>
<accession>A0A126V545</accession>
<dbReference type="EMBL" id="CP014327">
    <property type="protein sequence ID" value="AML53393.1"/>
    <property type="molecule type" value="Genomic_DNA"/>
</dbReference>
<feature type="transmembrane region" description="Helical" evidence="6">
    <location>
        <begin position="6"/>
        <end position="23"/>
    </location>
</feature>
<protein>
    <submittedName>
        <fullName evidence="7">Cytochrome C biogenesis protein CycH</fullName>
    </submittedName>
</protein>
<dbReference type="RefSeq" id="WP_039002331.1">
    <property type="nucleotide sequence ID" value="NZ_CP014327.1"/>
</dbReference>
<reference evidence="7 8" key="1">
    <citation type="submission" date="2016-02" db="EMBL/GenBank/DDBJ databases">
        <title>Complete genome sequence of Halocynthiibacter arcticus PAMC 20958t from arctic marine sediment.</title>
        <authorList>
            <person name="Lee Y.M."/>
            <person name="Baek K."/>
            <person name="Lee H.K."/>
            <person name="Shin S.C."/>
        </authorList>
    </citation>
    <scope>NUCLEOTIDE SEQUENCE [LARGE SCALE GENOMIC DNA]</scope>
    <source>
        <strain evidence="7">PAMC 20958</strain>
    </source>
</reference>
<dbReference type="Pfam" id="PF07719">
    <property type="entry name" value="TPR_2"/>
    <property type="match status" value="1"/>
</dbReference>
<gene>
    <name evidence="7" type="ORF">RC74_20945</name>
</gene>
<evidence type="ECO:0000256" key="1">
    <source>
        <dbReference type="ARBA" id="ARBA00004196"/>
    </source>
</evidence>
<dbReference type="GO" id="GO:0017004">
    <property type="term" value="P:cytochrome complex assembly"/>
    <property type="evidence" value="ECO:0007669"/>
    <property type="project" value="UniProtKB-KW"/>
</dbReference>
<dbReference type="InterPro" id="IPR019734">
    <property type="entry name" value="TPR_rpt"/>
</dbReference>
<dbReference type="NCBIfam" id="TIGR03142">
    <property type="entry name" value="cytochro_ccmI"/>
    <property type="match status" value="1"/>
</dbReference>
<evidence type="ECO:0000313" key="7">
    <source>
        <dbReference type="EMBL" id="AML53393.1"/>
    </source>
</evidence>
<feature type="repeat" description="TPR" evidence="5">
    <location>
        <begin position="154"/>
        <end position="187"/>
    </location>
</feature>
<evidence type="ECO:0000256" key="4">
    <source>
        <dbReference type="ARBA" id="ARBA00022803"/>
    </source>
</evidence>
<keyword evidence="3" id="KW-0201">Cytochrome c-type biogenesis</keyword>
<name>A0A126V545_9RHOB</name>
<dbReference type="Pfam" id="PF13181">
    <property type="entry name" value="TPR_8"/>
    <property type="match status" value="1"/>
</dbReference>
<dbReference type="OrthoDB" id="9815847at2"/>
<dbReference type="InterPro" id="IPR011990">
    <property type="entry name" value="TPR-like_helical_dom_sf"/>
</dbReference>
<sequence>MIWTLMILLSFLSIGMVLTPLFFGRKSPISEAQATPAVLVDQLEEVDRDSARGLISDVEAQGARQEIKRRILVAARRVHETPSQKGGEGCTLLWVAVLAVPIIAFSYYGIKGSPEISSLVFADRQTERQEEKRVVELTDKLLAELVADPEGGASQGWMLLAQTYYRMGRYEEAISAFETVAQREDATSATWSMLAEAMITAEQGVVTPKALIAIERAVALEPSNPAATFYKARAMEQSGDEAGAHDLLLARLALSDGFAPWMEAFVTQANFIGGPLGRRLISLADYAPMAQFATDENVGPTADDVAAASEMSQEDRTDFIRSMVNRLATRLEDEPDDLEGWLRLANAYTVLDEREQAITAYERAQALLMAISPTDPRIQNVEKALSDLME</sequence>
<evidence type="ECO:0000256" key="2">
    <source>
        <dbReference type="ARBA" id="ARBA00022737"/>
    </source>
</evidence>
<evidence type="ECO:0000256" key="6">
    <source>
        <dbReference type="SAM" id="Phobius"/>
    </source>
</evidence>
<keyword evidence="6" id="KW-1133">Transmembrane helix</keyword>
<evidence type="ECO:0000313" key="8">
    <source>
        <dbReference type="Proteomes" id="UP000070371"/>
    </source>
</evidence>
<dbReference type="PANTHER" id="PTHR47870">
    <property type="entry name" value="CYTOCHROME C-TYPE BIOGENESIS PROTEIN CCMH"/>
    <property type="match status" value="1"/>
</dbReference>
<dbReference type="STRING" id="1579316.RC74_20945"/>
<keyword evidence="2" id="KW-0677">Repeat</keyword>
<dbReference type="Proteomes" id="UP000070371">
    <property type="component" value="Chromosome"/>
</dbReference>
<dbReference type="GO" id="GO:0030313">
    <property type="term" value="C:cell envelope"/>
    <property type="evidence" value="ECO:0007669"/>
    <property type="project" value="UniProtKB-SubCell"/>
</dbReference>
<dbReference type="KEGG" id="hat:RC74_20945"/>
<evidence type="ECO:0000256" key="5">
    <source>
        <dbReference type="PROSITE-ProRule" id="PRU00339"/>
    </source>
</evidence>
<evidence type="ECO:0000256" key="3">
    <source>
        <dbReference type="ARBA" id="ARBA00022748"/>
    </source>
</evidence>
<dbReference type="InterPro" id="IPR013105">
    <property type="entry name" value="TPR_2"/>
</dbReference>